<evidence type="ECO:0000313" key="2">
    <source>
        <dbReference type="EMBL" id="QDV47291.1"/>
    </source>
</evidence>
<gene>
    <name evidence="2" type="ORF">Enr13x_72000</name>
</gene>
<keyword evidence="1" id="KW-0472">Membrane</keyword>
<reference evidence="2 3" key="1">
    <citation type="submission" date="2019-03" db="EMBL/GenBank/DDBJ databases">
        <title>Deep-cultivation of Planctomycetes and their phenomic and genomic characterization uncovers novel biology.</title>
        <authorList>
            <person name="Wiegand S."/>
            <person name="Jogler M."/>
            <person name="Boedeker C."/>
            <person name="Pinto D."/>
            <person name="Vollmers J."/>
            <person name="Rivas-Marin E."/>
            <person name="Kohn T."/>
            <person name="Peeters S.H."/>
            <person name="Heuer A."/>
            <person name="Rast P."/>
            <person name="Oberbeckmann S."/>
            <person name="Bunk B."/>
            <person name="Jeske O."/>
            <person name="Meyerdierks A."/>
            <person name="Storesund J.E."/>
            <person name="Kallscheuer N."/>
            <person name="Luecker S."/>
            <person name="Lage O.M."/>
            <person name="Pohl T."/>
            <person name="Merkel B.J."/>
            <person name="Hornburger P."/>
            <person name="Mueller R.-W."/>
            <person name="Bruemmer F."/>
            <person name="Labrenz M."/>
            <person name="Spormann A.M."/>
            <person name="Op den Camp H."/>
            <person name="Overmann J."/>
            <person name="Amann R."/>
            <person name="Jetten M.S.M."/>
            <person name="Mascher T."/>
            <person name="Medema M.H."/>
            <person name="Devos D.P."/>
            <person name="Kaster A.-K."/>
            <person name="Ovreas L."/>
            <person name="Rohde M."/>
            <person name="Galperin M.Y."/>
            <person name="Jogler C."/>
        </authorList>
    </citation>
    <scope>NUCLEOTIDE SEQUENCE [LARGE SCALE GENOMIC DNA]</scope>
    <source>
        <strain evidence="2 3">Enr13</strain>
    </source>
</reference>
<name>A0A518I2H3_9BACT</name>
<feature type="transmembrane region" description="Helical" evidence="1">
    <location>
        <begin position="137"/>
        <end position="155"/>
    </location>
</feature>
<proteinExistence type="predicted"/>
<sequence length="159" mass="18580">MCRRQTSTQIVYGFPLQEDLPARCVYGGEECSIHAPTHFCDRCDFAWRFADYPPLYFAFPGKCYFCSESLNANDKLTYSMEFEHWISSDRSDLNLTDDTFIQNLYPVCGPCRESIRSNLDDLLDQECLDEKDRVTAVRYWIAGVVCFILFFYFVTMAKK</sequence>
<accession>A0A518I2H3</accession>
<keyword evidence="1" id="KW-1133">Transmembrane helix</keyword>
<keyword evidence="3" id="KW-1185">Reference proteome</keyword>
<organism evidence="2 3">
    <name type="scientific">Stieleria neptunia</name>
    <dbReference type="NCBI Taxonomy" id="2527979"/>
    <lineage>
        <taxon>Bacteria</taxon>
        <taxon>Pseudomonadati</taxon>
        <taxon>Planctomycetota</taxon>
        <taxon>Planctomycetia</taxon>
        <taxon>Pirellulales</taxon>
        <taxon>Pirellulaceae</taxon>
        <taxon>Stieleria</taxon>
    </lineage>
</organism>
<protein>
    <submittedName>
        <fullName evidence="2">Uncharacterized protein</fullName>
    </submittedName>
</protein>
<keyword evidence="1" id="KW-0812">Transmembrane</keyword>
<evidence type="ECO:0000256" key="1">
    <source>
        <dbReference type="SAM" id="Phobius"/>
    </source>
</evidence>
<dbReference type="EMBL" id="CP037423">
    <property type="protein sequence ID" value="QDV47291.1"/>
    <property type="molecule type" value="Genomic_DNA"/>
</dbReference>
<dbReference type="KEGG" id="snep:Enr13x_72000"/>
<dbReference type="AlphaFoldDB" id="A0A518I2H3"/>
<dbReference type="Proteomes" id="UP000319004">
    <property type="component" value="Chromosome"/>
</dbReference>
<evidence type="ECO:0000313" key="3">
    <source>
        <dbReference type="Proteomes" id="UP000319004"/>
    </source>
</evidence>